<protein>
    <submittedName>
        <fullName evidence="11">ABC transporter permease</fullName>
    </submittedName>
</protein>
<evidence type="ECO:0000256" key="4">
    <source>
        <dbReference type="ARBA" id="ARBA00022989"/>
    </source>
</evidence>
<feature type="transmembrane region" description="Helical" evidence="7">
    <location>
        <begin position="901"/>
        <end position="920"/>
    </location>
</feature>
<evidence type="ECO:0000256" key="6">
    <source>
        <dbReference type="ARBA" id="ARBA00038076"/>
    </source>
</evidence>
<dbReference type="Proteomes" id="UP001149140">
    <property type="component" value="Unassembled WGS sequence"/>
</dbReference>
<feature type="transmembrane region" description="Helical" evidence="7">
    <location>
        <begin position="471"/>
        <end position="500"/>
    </location>
</feature>
<feature type="transmembrane region" description="Helical" evidence="7">
    <location>
        <begin position="654"/>
        <end position="674"/>
    </location>
</feature>
<sequence>MRRYVWRELVRNPRRTLASLVGVTLGIALFSAVLFFADGSRATMTRRALAPLALDLQRVRSAPLGAGPRLRQRVVASPSGLAEGETATIALTVSNRDPVAANEVVVNDEPPPRLTYVHASTRLNGRPLRDKAGQSPLAQGLARTGLNLGTIGPGETVRLTYRARAARAVRAPAALPVRGTISTRENVVPTRANAPSPVALERLRRAIAALPGVASADALSFADLPPGSVGAGRMRIRDPVRVFAFGAAYARHYPSIRIVEGAIAPGAALLSAEAARGLALGTGGRFSLRLPGRRLRLSLPVSGIADLARAKPLFYSRRTARLEDFIYVPHSVVVSPETFRRVIVPAFREGSAKIGRQLKSLPVSEVDVRVDRSRLETDPGRALVRSHAIAQSVGAVAPGQDYLIDNLSNTLAVAKADSAVATRMFLFLGLPGVLLAAFLAAYAGSILAGAQRREHANLRMRGAHRGHLRTLLVHRTLAIAGVGTALGVALGVFSAAAVVGPDALRATAVGDLARSALIAGVIGMATTALALYVPGRRALRREISQERAELAPHARGRPRALAGPAVMAAAIVALLAWRAAAFDPPSTSVSAGESVVVPSYLLLAPLTAWFAGMALAVRASVGLLARLRLPAAPHFGSPVPGTLVRSLRRRSRSLGTGIAGVGLVVAFGAALAVFSSTYDRAKAADARFVVGADLRVVPSALSPRSHPPAYAAKLRVPGVEEVTAVVSRLDNAVLIGPNDQDRATLTAIEPSRFARVTGAAVAPLEGRGRAALVNVDAADALAIDPGEDVKVLLARGTKRQTLETFRVAGLFERLPGFPRGTDAVINLRDYAAATHLSEVDSFLVRAADGSDEGLARTEAVLRSGPGKKDPIDVETRAAALDKDQSSLTALNVGGLVQLDSVYTLLICAVVVAIFVFGLLLDRRREYVALRAQGMRTGEVRALVLGEAAVVVGLGMVAGLLVGAGMAVLLVGVLRPLFILDPTLGFPMTDIVTLAALAGAATLASALAATALLRRLKPTELLREA</sequence>
<feature type="domain" description="MacB-like periplasmic core" evidence="10">
    <location>
        <begin position="660"/>
        <end position="856"/>
    </location>
</feature>
<evidence type="ECO:0000256" key="5">
    <source>
        <dbReference type="ARBA" id="ARBA00023136"/>
    </source>
</evidence>
<feature type="transmembrane region" description="Helical" evidence="7">
    <location>
        <begin position="424"/>
        <end position="450"/>
    </location>
</feature>
<evidence type="ECO:0000313" key="12">
    <source>
        <dbReference type="Proteomes" id="UP001149140"/>
    </source>
</evidence>
<dbReference type="AlphaFoldDB" id="A0A9X3MRG5"/>
<dbReference type="EMBL" id="JAPDOD010000005">
    <property type="protein sequence ID" value="MDA0160447.1"/>
    <property type="molecule type" value="Genomic_DNA"/>
</dbReference>
<evidence type="ECO:0000313" key="11">
    <source>
        <dbReference type="EMBL" id="MDA0160447.1"/>
    </source>
</evidence>
<feature type="domain" description="ABC3 transporter permease C-terminal" evidence="9">
    <location>
        <begin position="902"/>
        <end position="1015"/>
    </location>
</feature>
<evidence type="ECO:0000256" key="2">
    <source>
        <dbReference type="ARBA" id="ARBA00022475"/>
    </source>
</evidence>
<dbReference type="InterPro" id="IPR050250">
    <property type="entry name" value="Macrolide_Exporter_MacB"/>
</dbReference>
<dbReference type="RefSeq" id="WP_270039283.1">
    <property type="nucleotide sequence ID" value="NZ_JAPDOD010000005.1"/>
</dbReference>
<name>A0A9X3MRG5_9ACTN</name>
<evidence type="ECO:0000256" key="3">
    <source>
        <dbReference type="ARBA" id="ARBA00022692"/>
    </source>
</evidence>
<feature type="transmembrane region" description="Helical" evidence="7">
    <location>
        <begin position="941"/>
        <end position="970"/>
    </location>
</feature>
<proteinExistence type="inferred from homology"/>
<dbReference type="GO" id="GO:0005886">
    <property type="term" value="C:plasma membrane"/>
    <property type="evidence" value="ECO:0007669"/>
    <property type="project" value="UniProtKB-SubCell"/>
</dbReference>
<feature type="transmembrane region" description="Helical" evidence="7">
    <location>
        <begin position="990"/>
        <end position="1012"/>
    </location>
</feature>
<dbReference type="GO" id="GO:0022857">
    <property type="term" value="F:transmembrane transporter activity"/>
    <property type="evidence" value="ECO:0007669"/>
    <property type="project" value="TreeGrafter"/>
</dbReference>
<feature type="transmembrane region" description="Helical" evidence="7">
    <location>
        <begin position="560"/>
        <end position="580"/>
    </location>
</feature>
<dbReference type="InterPro" id="IPR003838">
    <property type="entry name" value="ABC3_permease_C"/>
</dbReference>
<evidence type="ECO:0000256" key="7">
    <source>
        <dbReference type="SAM" id="Phobius"/>
    </source>
</evidence>
<reference evidence="11" key="1">
    <citation type="submission" date="2022-10" db="EMBL/GenBank/DDBJ databases">
        <title>The WGS of Solirubrobacter ginsenosidimutans DSM 21036.</title>
        <authorList>
            <person name="Jiang Z."/>
        </authorList>
    </citation>
    <scope>NUCLEOTIDE SEQUENCE</scope>
    <source>
        <strain evidence="11">DSM 21036</strain>
    </source>
</reference>
<gene>
    <name evidence="11" type="ORF">OM076_09230</name>
</gene>
<organism evidence="11 12">
    <name type="scientific">Solirubrobacter ginsenosidimutans</name>
    <dbReference type="NCBI Taxonomy" id="490573"/>
    <lineage>
        <taxon>Bacteria</taxon>
        <taxon>Bacillati</taxon>
        <taxon>Actinomycetota</taxon>
        <taxon>Thermoleophilia</taxon>
        <taxon>Solirubrobacterales</taxon>
        <taxon>Solirubrobacteraceae</taxon>
        <taxon>Solirubrobacter</taxon>
    </lineage>
</organism>
<dbReference type="InterPro" id="IPR047589">
    <property type="entry name" value="DUF11_rpt"/>
</dbReference>
<feature type="domain" description="ABC3 transporter permease C-terminal" evidence="9">
    <location>
        <begin position="432"/>
        <end position="542"/>
    </location>
</feature>
<dbReference type="Pfam" id="PF02687">
    <property type="entry name" value="FtsX"/>
    <property type="match status" value="2"/>
</dbReference>
<dbReference type="PANTHER" id="PTHR30572">
    <property type="entry name" value="MEMBRANE COMPONENT OF TRANSPORTER-RELATED"/>
    <property type="match status" value="1"/>
</dbReference>
<accession>A0A9X3MRG5</accession>
<keyword evidence="12" id="KW-1185">Reference proteome</keyword>
<feature type="transmembrane region" description="Helical" evidence="7">
    <location>
        <begin position="16"/>
        <end position="37"/>
    </location>
</feature>
<evidence type="ECO:0000256" key="1">
    <source>
        <dbReference type="ARBA" id="ARBA00004651"/>
    </source>
</evidence>
<dbReference type="NCBIfam" id="TIGR01451">
    <property type="entry name" value="B_ant_repeat"/>
    <property type="match status" value="1"/>
</dbReference>
<dbReference type="InterPro" id="IPR001434">
    <property type="entry name" value="OmcB-like_DUF11"/>
</dbReference>
<dbReference type="PANTHER" id="PTHR30572:SF4">
    <property type="entry name" value="ABC TRANSPORTER PERMEASE YTRF"/>
    <property type="match status" value="1"/>
</dbReference>
<comment type="subcellular location">
    <subcellularLocation>
        <location evidence="1">Cell membrane</location>
        <topology evidence="1">Multi-pass membrane protein</topology>
    </subcellularLocation>
</comment>
<comment type="caution">
    <text evidence="11">The sequence shown here is derived from an EMBL/GenBank/DDBJ whole genome shotgun (WGS) entry which is preliminary data.</text>
</comment>
<evidence type="ECO:0000259" key="8">
    <source>
        <dbReference type="Pfam" id="PF01345"/>
    </source>
</evidence>
<keyword evidence="3 7" id="KW-0812">Transmembrane</keyword>
<feature type="transmembrane region" description="Helical" evidence="7">
    <location>
        <begin position="600"/>
        <end position="621"/>
    </location>
</feature>
<dbReference type="Pfam" id="PF01345">
    <property type="entry name" value="DUF11"/>
    <property type="match status" value="1"/>
</dbReference>
<keyword evidence="4 7" id="KW-1133">Transmembrane helix</keyword>
<keyword evidence="2" id="KW-1003">Cell membrane</keyword>
<evidence type="ECO:0000259" key="9">
    <source>
        <dbReference type="Pfam" id="PF02687"/>
    </source>
</evidence>
<dbReference type="Pfam" id="PF12704">
    <property type="entry name" value="MacB_PCD"/>
    <property type="match status" value="1"/>
</dbReference>
<evidence type="ECO:0000259" key="10">
    <source>
        <dbReference type="Pfam" id="PF12704"/>
    </source>
</evidence>
<feature type="domain" description="DUF11" evidence="8">
    <location>
        <begin position="80"/>
        <end position="167"/>
    </location>
</feature>
<feature type="transmembrane region" description="Helical" evidence="7">
    <location>
        <begin position="512"/>
        <end position="533"/>
    </location>
</feature>
<keyword evidence="5 7" id="KW-0472">Membrane</keyword>
<dbReference type="InterPro" id="IPR025857">
    <property type="entry name" value="MacB_PCD"/>
</dbReference>
<comment type="similarity">
    <text evidence="6">Belongs to the ABC-4 integral membrane protein family.</text>
</comment>